<dbReference type="GO" id="GO:0006508">
    <property type="term" value="P:proteolysis"/>
    <property type="evidence" value="ECO:0007669"/>
    <property type="project" value="UniProtKB-KW"/>
</dbReference>
<dbReference type="InterPro" id="IPR000209">
    <property type="entry name" value="Peptidase_S8/S53_dom"/>
</dbReference>
<dbReference type="PROSITE" id="PS51892">
    <property type="entry name" value="SUBTILASE"/>
    <property type="match status" value="1"/>
</dbReference>
<comment type="similarity">
    <text evidence="1">Belongs to the peptidase S8 family.</text>
</comment>
<dbReference type="GO" id="GO:0004252">
    <property type="term" value="F:serine-type endopeptidase activity"/>
    <property type="evidence" value="ECO:0007669"/>
    <property type="project" value="InterPro"/>
</dbReference>
<dbReference type="InterPro" id="IPR036852">
    <property type="entry name" value="Peptidase_S8/S53_dom_sf"/>
</dbReference>
<keyword evidence="3" id="KW-0378">Hydrolase</keyword>
<name>A0A2S5CWU4_LYSSH</name>
<comment type="caution">
    <text evidence="3">The sequence shown here is derived from an EMBL/GenBank/DDBJ whole genome shotgun (WGS) entry which is preliminary data.</text>
</comment>
<dbReference type="EMBL" id="PGLV01000001">
    <property type="protein sequence ID" value="POZ55227.1"/>
    <property type="molecule type" value="Genomic_DNA"/>
</dbReference>
<keyword evidence="4" id="KW-1185">Reference proteome</keyword>
<evidence type="ECO:0000313" key="3">
    <source>
        <dbReference type="EMBL" id="POZ55227.1"/>
    </source>
</evidence>
<organism evidence="3 4">
    <name type="scientific">Lysinibacillus sphaericus</name>
    <name type="common">Bacillus sphaericus</name>
    <dbReference type="NCBI Taxonomy" id="1421"/>
    <lineage>
        <taxon>Bacteria</taxon>
        <taxon>Bacillati</taxon>
        <taxon>Bacillota</taxon>
        <taxon>Bacilli</taxon>
        <taxon>Bacillales</taxon>
        <taxon>Bacillaceae</taxon>
        <taxon>Lysinibacillus</taxon>
    </lineage>
</organism>
<dbReference type="SUPFAM" id="SSF52743">
    <property type="entry name" value="Subtilisin-like"/>
    <property type="match status" value="1"/>
</dbReference>
<keyword evidence="3" id="KW-0645">Protease</keyword>
<gene>
    <name evidence="3" type="primary">epr_1</name>
    <name evidence="3" type="ORF">LYSIN_00009</name>
</gene>
<dbReference type="Pfam" id="PF00082">
    <property type="entry name" value="Peptidase_S8"/>
    <property type="match status" value="1"/>
</dbReference>
<reference evidence="3 4" key="1">
    <citation type="submission" date="2017-11" db="EMBL/GenBank/DDBJ databases">
        <title>Genome sequence of Lysinibacillus sphaericus, a lignin-degrading bacteria isolated from municipal solid waste soil.</title>
        <authorList>
            <person name="Persinoti G.F."/>
            <person name="Paixao D.A."/>
            <person name="Bugg T.D."/>
            <person name="Squina F.M."/>
        </authorList>
    </citation>
    <scope>NUCLEOTIDE SEQUENCE [LARGE SCALE GENOMIC DNA]</scope>
    <source>
        <strain evidence="3 4">A1</strain>
    </source>
</reference>
<protein>
    <submittedName>
        <fullName evidence="3">Minor extracellular protease Epr</fullName>
        <ecNumber evidence="3">3.4.21.-</ecNumber>
    </submittedName>
</protein>
<evidence type="ECO:0000259" key="2">
    <source>
        <dbReference type="Pfam" id="PF00082"/>
    </source>
</evidence>
<comment type="caution">
    <text evidence="1">Lacks conserved residue(s) required for the propagation of feature annotation.</text>
</comment>
<feature type="domain" description="Peptidase S8/S53" evidence="2">
    <location>
        <begin position="40"/>
        <end position="96"/>
    </location>
</feature>
<dbReference type="Gene3D" id="3.40.50.200">
    <property type="entry name" value="Peptidase S8/S53 domain"/>
    <property type="match status" value="1"/>
</dbReference>
<evidence type="ECO:0000313" key="4">
    <source>
        <dbReference type="Proteomes" id="UP000237319"/>
    </source>
</evidence>
<sequence length="112" mass="12321">MLLSIFLIGCSSKEASLDSIAFSSKECEQNWGNLDILEGKVKKTYNAINKNSETLDELGHGTMIAPIIAAEENSHNIIGVNPDAELYDVQVLNSKGVAKLRCCLKENRRLII</sequence>
<dbReference type="AlphaFoldDB" id="A0A2S5CWU4"/>
<evidence type="ECO:0000256" key="1">
    <source>
        <dbReference type="PROSITE-ProRule" id="PRU01240"/>
    </source>
</evidence>
<dbReference type="EC" id="3.4.21.-" evidence="3"/>
<dbReference type="Proteomes" id="UP000237319">
    <property type="component" value="Unassembled WGS sequence"/>
</dbReference>
<accession>A0A2S5CWU4</accession>
<proteinExistence type="inferred from homology"/>